<dbReference type="Proteomes" id="UP000230750">
    <property type="component" value="Unassembled WGS sequence"/>
</dbReference>
<dbReference type="AlphaFoldDB" id="A0A2G8KFA7"/>
<keyword evidence="2" id="KW-1185">Reference proteome</keyword>
<dbReference type="EMBL" id="MRZV01000628">
    <property type="protein sequence ID" value="PIK46683.1"/>
    <property type="molecule type" value="Genomic_DNA"/>
</dbReference>
<gene>
    <name evidence="1" type="ORF">BSL78_16468</name>
</gene>
<evidence type="ECO:0000313" key="2">
    <source>
        <dbReference type="Proteomes" id="UP000230750"/>
    </source>
</evidence>
<protein>
    <submittedName>
        <fullName evidence="1">Uncharacterized protein</fullName>
    </submittedName>
</protein>
<reference evidence="1 2" key="1">
    <citation type="journal article" date="2017" name="PLoS Biol.">
        <title>The sea cucumber genome provides insights into morphological evolution and visceral regeneration.</title>
        <authorList>
            <person name="Zhang X."/>
            <person name="Sun L."/>
            <person name="Yuan J."/>
            <person name="Sun Y."/>
            <person name="Gao Y."/>
            <person name="Zhang L."/>
            <person name="Li S."/>
            <person name="Dai H."/>
            <person name="Hamel J.F."/>
            <person name="Liu C."/>
            <person name="Yu Y."/>
            <person name="Liu S."/>
            <person name="Lin W."/>
            <person name="Guo K."/>
            <person name="Jin S."/>
            <person name="Xu P."/>
            <person name="Storey K.B."/>
            <person name="Huan P."/>
            <person name="Zhang T."/>
            <person name="Zhou Y."/>
            <person name="Zhang J."/>
            <person name="Lin C."/>
            <person name="Li X."/>
            <person name="Xing L."/>
            <person name="Huo D."/>
            <person name="Sun M."/>
            <person name="Wang L."/>
            <person name="Mercier A."/>
            <person name="Li F."/>
            <person name="Yang H."/>
            <person name="Xiang J."/>
        </authorList>
    </citation>
    <scope>NUCLEOTIDE SEQUENCE [LARGE SCALE GENOMIC DNA]</scope>
    <source>
        <strain evidence="1">Shaxun</strain>
        <tissue evidence="1">Muscle</tissue>
    </source>
</reference>
<sequence>MVDTTVVFNVGFSSYSDSIRGGTPLWVLRLFASQYENGTGNQRELSAQLLNNDQMSYGVIPGRQFQFSGGESIDFTEIGPGSDFPYICASLEKNPGADMELVFGQDDTVTGCQALPRFQQRQRPVVDVPIADQTPQAIIRGANVNMRFTDTDQYDAMVYTTVVFNVGFSSYSDSIRGGTPSLGSETLC</sequence>
<comment type="caution">
    <text evidence="1">The sequence shown here is derived from an EMBL/GenBank/DDBJ whole genome shotgun (WGS) entry which is preliminary data.</text>
</comment>
<proteinExistence type="predicted"/>
<name>A0A2G8KFA7_STIJA</name>
<evidence type="ECO:0000313" key="1">
    <source>
        <dbReference type="EMBL" id="PIK46683.1"/>
    </source>
</evidence>
<organism evidence="1 2">
    <name type="scientific">Stichopus japonicus</name>
    <name type="common">Sea cucumber</name>
    <dbReference type="NCBI Taxonomy" id="307972"/>
    <lineage>
        <taxon>Eukaryota</taxon>
        <taxon>Metazoa</taxon>
        <taxon>Echinodermata</taxon>
        <taxon>Eleutherozoa</taxon>
        <taxon>Echinozoa</taxon>
        <taxon>Holothuroidea</taxon>
        <taxon>Aspidochirotacea</taxon>
        <taxon>Aspidochirotida</taxon>
        <taxon>Stichopodidae</taxon>
        <taxon>Apostichopus</taxon>
    </lineage>
</organism>
<accession>A0A2G8KFA7</accession>